<name>A0ABN1WCF7_9PSEU</name>
<protein>
    <submittedName>
        <fullName evidence="1">Uncharacterized protein</fullName>
    </submittedName>
</protein>
<proteinExistence type="predicted"/>
<dbReference type="Proteomes" id="UP001500653">
    <property type="component" value="Unassembled WGS sequence"/>
</dbReference>
<dbReference type="EMBL" id="BAAALN010000011">
    <property type="protein sequence ID" value="GAA1245338.1"/>
    <property type="molecule type" value="Genomic_DNA"/>
</dbReference>
<keyword evidence="2" id="KW-1185">Reference proteome</keyword>
<evidence type="ECO:0000313" key="2">
    <source>
        <dbReference type="Proteomes" id="UP001500653"/>
    </source>
</evidence>
<evidence type="ECO:0000313" key="1">
    <source>
        <dbReference type="EMBL" id="GAA1245338.1"/>
    </source>
</evidence>
<reference evidence="1 2" key="1">
    <citation type="journal article" date="2019" name="Int. J. Syst. Evol. Microbiol.">
        <title>The Global Catalogue of Microorganisms (GCM) 10K type strain sequencing project: providing services to taxonomists for standard genome sequencing and annotation.</title>
        <authorList>
            <consortium name="The Broad Institute Genomics Platform"/>
            <consortium name="The Broad Institute Genome Sequencing Center for Infectious Disease"/>
            <person name="Wu L."/>
            <person name="Ma J."/>
        </authorList>
    </citation>
    <scope>NUCLEOTIDE SEQUENCE [LARGE SCALE GENOMIC DNA]</scope>
    <source>
        <strain evidence="1 2">JCM 13023</strain>
    </source>
</reference>
<accession>A0ABN1WCF7</accession>
<comment type="caution">
    <text evidence="1">The sequence shown here is derived from an EMBL/GenBank/DDBJ whole genome shotgun (WGS) entry which is preliminary data.</text>
</comment>
<sequence>MADAPVPADVEGRRGGCGNAVSADVGTVSAVKSKRLVSLFDDCPRCEGYRRLPRPVAMLLRCPVTSPVGVDSRNPTANTVPTK</sequence>
<organism evidence="1 2">
    <name type="scientific">Prauserella halophila</name>
    <dbReference type="NCBI Taxonomy" id="185641"/>
    <lineage>
        <taxon>Bacteria</taxon>
        <taxon>Bacillati</taxon>
        <taxon>Actinomycetota</taxon>
        <taxon>Actinomycetes</taxon>
        <taxon>Pseudonocardiales</taxon>
        <taxon>Pseudonocardiaceae</taxon>
        <taxon>Prauserella</taxon>
    </lineage>
</organism>
<gene>
    <name evidence="1" type="ORF">GCM10009676_34050</name>
</gene>